<name>A0A1Z1W537_9ACTN</name>
<proteinExistence type="predicted"/>
<dbReference type="Proteomes" id="UP000195880">
    <property type="component" value="Chromosome"/>
</dbReference>
<gene>
    <name evidence="1" type="ORF">SMD44_00933</name>
</gene>
<keyword evidence="2" id="KW-1185">Reference proteome</keyword>
<dbReference type="EMBL" id="CP021748">
    <property type="protein sequence ID" value="ARX81535.1"/>
    <property type="molecule type" value="Genomic_DNA"/>
</dbReference>
<dbReference type="AlphaFoldDB" id="A0A1Z1W537"/>
<evidence type="ECO:0000313" key="1">
    <source>
        <dbReference type="EMBL" id="ARX81535.1"/>
    </source>
</evidence>
<accession>A0A1Z1W537</accession>
<sequence length="199" mass="22203">MGLGPTPYNKRNPALRAEHAAVVFDLKIQGLSLREIDDLSRKPDGPTGGHRVSVTTAKEMIREEAARRVDPKVDEYRAIELARLEAALERLKGLEDAAREVLAREHITVNNGRIIVHDGAPLPDDSPVLAAIDRLIKVEDARQRNSESRRRLLGLDMPVKVDAQVTETTQQDLELQEMIRDARARVQLEEQQIVDGGAE</sequence>
<dbReference type="OrthoDB" id="4338705at2"/>
<reference evidence="1 2" key="1">
    <citation type="submission" date="2017-05" db="EMBL/GenBank/DDBJ databases">
        <title>Streptomyces alboflavus Genome sequencing and assembly.</title>
        <authorList>
            <person name="Wang Y."/>
            <person name="Du B."/>
            <person name="Ding Y."/>
            <person name="Liu H."/>
            <person name="Hou Q."/>
            <person name="Liu K."/>
            <person name="Wang C."/>
            <person name="Yao L."/>
        </authorList>
    </citation>
    <scope>NUCLEOTIDE SEQUENCE [LARGE SCALE GENOMIC DNA]</scope>
    <source>
        <strain evidence="1 2">MDJK44</strain>
    </source>
</reference>
<protein>
    <submittedName>
        <fullName evidence="1">Uncharacterized protein</fullName>
    </submittedName>
</protein>
<evidence type="ECO:0000313" key="2">
    <source>
        <dbReference type="Proteomes" id="UP000195880"/>
    </source>
</evidence>
<dbReference type="KEGG" id="salf:SMD44_00933"/>
<dbReference type="RefSeq" id="WP_087882940.1">
    <property type="nucleotide sequence ID" value="NZ_CP021748.1"/>
</dbReference>
<organism evidence="1 2">
    <name type="scientific">Streptomyces alboflavus</name>
    <dbReference type="NCBI Taxonomy" id="67267"/>
    <lineage>
        <taxon>Bacteria</taxon>
        <taxon>Bacillati</taxon>
        <taxon>Actinomycetota</taxon>
        <taxon>Actinomycetes</taxon>
        <taxon>Kitasatosporales</taxon>
        <taxon>Streptomycetaceae</taxon>
        <taxon>Streptomyces</taxon>
    </lineage>
</organism>